<feature type="region of interest" description="Disordered" evidence="1">
    <location>
        <begin position="192"/>
        <end position="278"/>
    </location>
</feature>
<evidence type="ECO:0000256" key="2">
    <source>
        <dbReference type="SAM" id="Phobius"/>
    </source>
</evidence>
<feature type="region of interest" description="Disordered" evidence="1">
    <location>
        <begin position="843"/>
        <end position="865"/>
    </location>
</feature>
<evidence type="ECO:0000313" key="4">
    <source>
        <dbReference type="Proteomes" id="UP000030651"/>
    </source>
</evidence>
<dbReference type="AlphaFoldDB" id="W3X7T9"/>
<dbReference type="RefSeq" id="XP_007832995.1">
    <property type="nucleotide sequence ID" value="XM_007834804.1"/>
</dbReference>
<feature type="compositionally biased region" description="Polar residues" evidence="1">
    <location>
        <begin position="799"/>
        <end position="817"/>
    </location>
</feature>
<feature type="compositionally biased region" description="Polar residues" evidence="1">
    <location>
        <begin position="352"/>
        <end position="375"/>
    </location>
</feature>
<feature type="compositionally biased region" description="Basic and acidic residues" evidence="1">
    <location>
        <begin position="144"/>
        <end position="156"/>
    </location>
</feature>
<feature type="region of interest" description="Disordered" evidence="1">
    <location>
        <begin position="122"/>
        <end position="163"/>
    </location>
</feature>
<feature type="compositionally biased region" description="Polar residues" evidence="1">
    <location>
        <begin position="122"/>
        <end position="143"/>
    </location>
</feature>
<feature type="region of interest" description="Disordered" evidence="1">
    <location>
        <begin position="352"/>
        <end position="380"/>
    </location>
</feature>
<feature type="compositionally biased region" description="Basic and acidic residues" evidence="1">
    <location>
        <begin position="193"/>
        <end position="214"/>
    </location>
</feature>
<keyword evidence="2" id="KW-0472">Membrane</keyword>
<dbReference type="Proteomes" id="UP000030651">
    <property type="component" value="Unassembled WGS sequence"/>
</dbReference>
<accession>W3X7T9</accession>
<feature type="transmembrane region" description="Helical" evidence="2">
    <location>
        <begin position="949"/>
        <end position="970"/>
    </location>
</feature>
<sequence>MASIKASEGERSPCPDRLPDTPSSNDTLARSKRSITPRGPLFPNLDEAHRRITARAGPHNPFQKPTDEGYSSPDSVSQERLTDIAAPEFDNVDTPLQAHGQAPEIVVPQPLRLMAGRSLTKWQNTSKLPKNSAANNDEQISTENPDKRIAIDDPGRTDTTGSTVSRIVDQYAAAGDNYASSSVGSLDLAYTFEPRDGSRDSNHRSGQQDDERQMTRNVTSHSHRNSSCPPRQSFSRRAAETDGGSRVTEAQLPRPTEHDWLRGTNHSMSRPSDAYMHSPLPRIPVHSPLPQIPSRYALDDADDWQTEAEGGGDMPNPREPPPSFMAHQSLVPLPLRTTSDRNVLKVSTLQTTTNLSEPETSAGSGLGAVSTSSNGEPFPYDNEQFRRIRQLEKEREVSCALAELNESPTRTYGVVRRPAVSIEEEEFSNHNHTTIDEIEMDLDDNLRGSPSRHRHYDDGSFFDPIAFRALHGDIPLNEVKVVINKNPNNSASENNAHGSNFGLSFDRNDQRSRLTRSRDIDADWVTEATSEADFGINTSNRDFAEGIKATGSSIADYSDAGWSTPYPQFSSRNRVGQTISGEPESYEMQDLNERKQGGGGHLPKARVPRFDGFGQNNSRFIPNYSSQAGSSAGGQNPFRRDYKRADPGSYFQYKGDRNAPSRFEFRDSASTYTPAFEADRANSGTQGTIPSSTMASINTIELLDDSAGHSSTGGHVSSPYPRMEEGSYSDPHRHHPRHIPIQDPQQNPFRDGAHDQHQRRMRSATEDSEGMGSGSSKFSFKFLELPEAQERQRSRRGSNETWANSSMARDNRSISISSARPSLTPLIRPTPALIRGETHVRKGSRLSSTFTPPAWNTRDSPDMSNCTPLDASASRLTILEGSDVETPTAIATRRRLNQVPGGQSRMLPLDKRMRPNLVRPNSVLVRRDIPTFSAAEDYFVSSQGRLRSKIFFCVVVSLSILPFVTLLALYGKFDSCLASLTHGEVSRFNYTQRKILKIVFAVECIIYGAMVTAIIVYFVTLGKTHH</sequence>
<gene>
    <name evidence="3" type="ORF">PFICI_06223</name>
</gene>
<feature type="compositionally biased region" description="Polar residues" evidence="1">
    <location>
        <begin position="215"/>
        <end position="235"/>
    </location>
</feature>
<dbReference type="STRING" id="1229662.W3X7T9"/>
<protein>
    <submittedName>
        <fullName evidence="3">Uncharacterized protein</fullName>
    </submittedName>
</protein>
<feature type="region of interest" description="Disordered" evidence="1">
    <location>
        <begin position="705"/>
        <end position="817"/>
    </location>
</feature>
<feature type="region of interest" description="Disordered" evidence="1">
    <location>
        <begin position="1"/>
        <end position="97"/>
    </location>
</feature>
<dbReference type="OrthoDB" id="5353066at2759"/>
<dbReference type="HOGENOM" id="CLU_289835_0_0_1"/>
<dbReference type="InParanoid" id="W3X7T9"/>
<feature type="transmembrane region" description="Helical" evidence="2">
    <location>
        <begin position="995"/>
        <end position="1019"/>
    </location>
</feature>
<dbReference type="OMA" id="RFEFRDS"/>
<feature type="compositionally biased region" description="Basic and acidic residues" evidence="1">
    <location>
        <begin position="7"/>
        <end position="19"/>
    </location>
</feature>
<dbReference type="EMBL" id="KI912112">
    <property type="protein sequence ID" value="ETS81221.1"/>
    <property type="molecule type" value="Genomic_DNA"/>
</dbReference>
<keyword evidence="2" id="KW-1133">Transmembrane helix</keyword>
<dbReference type="KEGG" id="pfy:PFICI_06223"/>
<dbReference type="eggNOG" id="ENOG502RAX3">
    <property type="taxonomic scope" value="Eukaryota"/>
</dbReference>
<keyword evidence="2" id="KW-0812">Transmembrane</keyword>
<proteinExistence type="predicted"/>
<keyword evidence="4" id="KW-1185">Reference proteome</keyword>
<reference evidence="4" key="1">
    <citation type="journal article" date="2015" name="BMC Genomics">
        <title>Genomic and transcriptomic analysis of the endophytic fungus Pestalotiopsis fici reveals its lifestyle and high potential for synthesis of natural products.</title>
        <authorList>
            <person name="Wang X."/>
            <person name="Zhang X."/>
            <person name="Liu L."/>
            <person name="Xiang M."/>
            <person name="Wang W."/>
            <person name="Sun X."/>
            <person name="Che Y."/>
            <person name="Guo L."/>
            <person name="Liu G."/>
            <person name="Guo L."/>
            <person name="Wang C."/>
            <person name="Yin W.B."/>
            <person name="Stadler M."/>
            <person name="Zhang X."/>
            <person name="Liu X."/>
        </authorList>
    </citation>
    <scope>NUCLEOTIDE SEQUENCE [LARGE SCALE GENOMIC DNA]</scope>
    <source>
        <strain evidence="4">W106-1 / CGMCC3.15140</strain>
    </source>
</reference>
<organism evidence="3 4">
    <name type="scientific">Pestalotiopsis fici (strain W106-1 / CGMCC3.15140)</name>
    <dbReference type="NCBI Taxonomy" id="1229662"/>
    <lineage>
        <taxon>Eukaryota</taxon>
        <taxon>Fungi</taxon>
        <taxon>Dikarya</taxon>
        <taxon>Ascomycota</taxon>
        <taxon>Pezizomycotina</taxon>
        <taxon>Sordariomycetes</taxon>
        <taxon>Xylariomycetidae</taxon>
        <taxon>Amphisphaeriales</taxon>
        <taxon>Sporocadaceae</taxon>
        <taxon>Pestalotiopsis</taxon>
    </lineage>
</organism>
<evidence type="ECO:0000256" key="1">
    <source>
        <dbReference type="SAM" id="MobiDB-lite"/>
    </source>
</evidence>
<name>W3X7T9_PESFW</name>
<dbReference type="GeneID" id="19271236"/>
<evidence type="ECO:0000313" key="3">
    <source>
        <dbReference type="EMBL" id="ETS81221.1"/>
    </source>
</evidence>